<dbReference type="Proteomes" id="UP000317933">
    <property type="component" value="Unassembled WGS sequence"/>
</dbReference>
<dbReference type="EMBL" id="RCZE01000010">
    <property type="protein sequence ID" value="TPG75351.1"/>
    <property type="molecule type" value="Genomic_DNA"/>
</dbReference>
<dbReference type="AlphaFoldDB" id="A0A502HKZ5"/>
<evidence type="ECO:0000313" key="1">
    <source>
        <dbReference type="EMBL" id="TPG75351.1"/>
    </source>
</evidence>
<proteinExistence type="predicted"/>
<comment type="caution">
    <text evidence="1">The sequence shown here is derived from an EMBL/GenBank/DDBJ whole genome shotgun (WGS) entry which is preliminary data.</text>
</comment>
<dbReference type="RefSeq" id="WP_140669250.1">
    <property type="nucleotide sequence ID" value="NZ_RCZE01000010.1"/>
</dbReference>
<evidence type="ECO:0000313" key="2">
    <source>
        <dbReference type="Proteomes" id="UP000317933"/>
    </source>
</evidence>
<organism evidence="1 2">
    <name type="scientific">Pseudomonas arsenicoxydans</name>
    <dbReference type="NCBI Taxonomy" id="702115"/>
    <lineage>
        <taxon>Bacteria</taxon>
        <taxon>Pseudomonadati</taxon>
        <taxon>Pseudomonadota</taxon>
        <taxon>Gammaproteobacteria</taxon>
        <taxon>Pseudomonadales</taxon>
        <taxon>Pseudomonadaceae</taxon>
        <taxon>Pseudomonas</taxon>
    </lineage>
</organism>
<accession>A0A502HKZ5</accession>
<gene>
    <name evidence="1" type="ORF">EAH78_21070</name>
</gene>
<sequence length="300" mass="33069">MEITTTGTITADLSDGSKFRGVKQANLYRDPMYNFWVANSADVKDDWQSFLIFLRIPVEGDVTNKEYSIDSDYSNLTTAKATWIDVQGAGWAPSPAYSGKIIVTINTKQQTVTGTFNFTARLPENKELVVSNGSVDMKDFDEVRATSKAEATGTFTATLEGGAYKEYAANQFQLAARPGNPEVGLKVPHWWAWSQNYSDGVPNRSLDIVNILFARDLGPGTYDLALFKDEIFVSYLEMYPGAAVYPAKSGKLVVEEVPANGSSHGLFKGRLEFISEEASNGRRITFKNGVFTFDSNPQTP</sequence>
<name>A0A502HKZ5_9PSED</name>
<protein>
    <submittedName>
        <fullName evidence="1">Uncharacterized protein</fullName>
    </submittedName>
</protein>
<reference evidence="1 2" key="1">
    <citation type="journal article" date="2019" name="Environ. Microbiol.">
        <title>Species interactions and distinct microbial communities in high Arctic permafrost affected cryosols are associated with the CH4 and CO2 gas fluxes.</title>
        <authorList>
            <person name="Altshuler I."/>
            <person name="Hamel J."/>
            <person name="Turney S."/>
            <person name="Magnuson E."/>
            <person name="Levesque R."/>
            <person name="Greer C."/>
            <person name="Whyte L.G."/>
        </authorList>
    </citation>
    <scope>NUCLEOTIDE SEQUENCE [LARGE SCALE GENOMIC DNA]</scope>
    <source>
        <strain evidence="1 2">E3</strain>
    </source>
</reference>